<dbReference type="EMBL" id="CP022957">
    <property type="protein sequence ID" value="ASV30599.1"/>
    <property type="molecule type" value="Genomic_DNA"/>
</dbReference>
<dbReference type="Pfam" id="PF15887">
    <property type="entry name" value="Peptidase_Mx"/>
    <property type="match status" value="1"/>
</dbReference>
<dbReference type="OrthoDB" id="256753at2"/>
<evidence type="ECO:0000313" key="2">
    <source>
        <dbReference type="EMBL" id="ASV30599.1"/>
    </source>
</evidence>
<dbReference type="Proteomes" id="UP000215244">
    <property type="component" value="Chromosome"/>
</dbReference>
<dbReference type="InterPro" id="IPR031321">
    <property type="entry name" value="UCP012641"/>
</dbReference>
<dbReference type="KEGG" id="marb:CJ263_10460"/>
<name>A0A223V6Z3_9FLAO</name>
<dbReference type="InterPro" id="IPR011201">
    <property type="entry name" value="Zinc-ribbon_6_bact"/>
</dbReference>
<keyword evidence="3" id="KW-1185">Reference proteome</keyword>
<dbReference type="PIRSF" id="PIRSF012641">
    <property type="entry name" value="UCP012641"/>
    <property type="match status" value="1"/>
</dbReference>
<dbReference type="AlphaFoldDB" id="A0A223V6Z3"/>
<sequence length="353" mass="40822">MKLFQCSNCNNTLAFENNICVSCEHFLGYSSYYNQMVPLPPTHSRWKVPSLGEEEYIYCSNNSLGTCNWLIPSNEPSGFCLACSLNRTIPDLGKPENVQKWKSIEFAKHRLVYQLLRLRLPIVSKTVDPENGLCFDFLSREDMDKASNGIKTGHANGVITILISEADAVVREQVKQEMEERYRTLLGHFRHEVGHYFWDRLVWPDQNNLQGFRNIFGDETISYTESLQTYYNEGPKQNWQGSYISKYASSHPWEDWAETWSHYLHLMDALETANSFGLSLNPRLNGSHKLTLDANFDPYLENDFNKILDSGIPLLYAMNSMNRSMGEEDPYPFIISDPVKTKLEFIHNLLKRD</sequence>
<gene>
    <name evidence="2" type="ORF">CJ263_10460</name>
</gene>
<protein>
    <recommendedName>
        <fullName evidence="1">Zinc-ribbon domain-containing protein</fullName>
    </recommendedName>
</protein>
<evidence type="ECO:0000313" key="3">
    <source>
        <dbReference type="Proteomes" id="UP000215244"/>
    </source>
</evidence>
<evidence type="ECO:0000259" key="1">
    <source>
        <dbReference type="Pfam" id="PF10005"/>
    </source>
</evidence>
<dbReference type="Gene3D" id="3.40.390.70">
    <property type="match status" value="1"/>
</dbReference>
<organism evidence="2 3">
    <name type="scientific">Maribacter cobaltidurans</name>
    <dbReference type="NCBI Taxonomy" id="1178778"/>
    <lineage>
        <taxon>Bacteria</taxon>
        <taxon>Pseudomonadati</taxon>
        <taxon>Bacteroidota</taxon>
        <taxon>Flavobacteriia</taxon>
        <taxon>Flavobacteriales</taxon>
        <taxon>Flavobacteriaceae</taxon>
        <taxon>Maribacter</taxon>
    </lineage>
</organism>
<dbReference type="RefSeq" id="WP_094997217.1">
    <property type="nucleotide sequence ID" value="NZ_BMJL01000003.1"/>
</dbReference>
<proteinExistence type="predicted"/>
<reference evidence="2 3" key="1">
    <citation type="submission" date="2017-08" db="EMBL/GenBank/DDBJ databases">
        <title>The complete genome sequence of Maribacter sp. B1, isolated from deep-sea sediment.</title>
        <authorList>
            <person name="Wu Y.-H."/>
            <person name="Cheng H."/>
            <person name="Xu X.-W."/>
        </authorList>
    </citation>
    <scope>NUCLEOTIDE SEQUENCE [LARGE SCALE GENOMIC DNA]</scope>
    <source>
        <strain evidence="2 3">B1</strain>
    </source>
</reference>
<accession>A0A223V6Z3</accession>
<feature type="domain" description="Zinc-ribbon" evidence="1">
    <location>
        <begin position="3"/>
        <end position="92"/>
    </location>
</feature>
<dbReference type="Pfam" id="PF10005">
    <property type="entry name" value="Zn_ribbon_DZR_6"/>
    <property type="match status" value="1"/>
</dbReference>